<dbReference type="SMART" id="SM00093">
    <property type="entry name" value="SERPIN"/>
    <property type="match status" value="1"/>
</dbReference>
<evidence type="ECO:0000313" key="4">
    <source>
        <dbReference type="EMBL" id="HIQ83591.1"/>
    </source>
</evidence>
<evidence type="ECO:0000313" key="5">
    <source>
        <dbReference type="Proteomes" id="UP000824260"/>
    </source>
</evidence>
<feature type="signal peptide" evidence="2">
    <location>
        <begin position="1"/>
        <end position="22"/>
    </location>
</feature>
<dbReference type="InterPro" id="IPR036186">
    <property type="entry name" value="Serpin_sf"/>
</dbReference>
<dbReference type="InterPro" id="IPR023796">
    <property type="entry name" value="Serpin_dom"/>
</dbReference>
<feature type="domain" description="Serpin" evidence="3">
    <location>
        <begin position="26"/>
        <end position="379"/>
    </location>
</feature>
<dbReference type="InterPro" id="IPR042185">
    <property type="entry name" value="Serpin_sf_2"/>
</dbReference>
<evidence type="ECO:0000256" key="1">
    <source>
        <dbReference type="RuleBase" id="RU000411"/>
    </source>
</evidence>
<dbReference type="Pfam" id="PF00079">
    <property type="entry name" value="Serpin"/>
    <property type="match status" value="1"/>
</dbReference>
<accession>A0A9D0ZNP2</accession>
<evidence type="ECO:0000256" key="2">
    <source>
        <dbReference type="SAM" id="SignalP"/>
    </source>
</evidence>
<organism evidence="4 5">
    <name type="scientific">Candidatus Pullichristensenella stercorigallinarum</name>
    <dbReference type="NCBI Taxonomy" id="2840909"/>
    <lineage>
        <taxon>Bacteria</taxon>
        <taxon>Bacillati</taxon>
        <taxon>Bacillota</taxon>
        <taxon>Clostridia</taxon>
        <taxon>Candidatus Pullichristensenella</taxon>
    </lineage>
</organism>
<proteinExistence type="inferred from homology"/>
<dbReference type="EMBL" id="DVFZ01000103">
    <property type="protein sequence ID" value="HIQ83591.1"/>
    <property type="molecule type" value="Genomic_DNA"/>
</dbReference>
<protein>
    <recommendedName>
        <fullName evidence="3">Serpin domain-containing protein</fullName>
    </recommendedName>
</protein>
<feature type="chain" id="PRO_5038407276" description="Serpin domain-containing protein" evidence="2">
    <location>
        <begin position="23"/>
        <end position="379"/>
    </location>
</feature>
<dbReference type="GO" id="GO:0005615">
    <property type="term" value="C:extracellular space"/>
    <property type="evidence" value="ECO:0007669"/>
    <property type="project" value="InterPro"/>
</dbReference>
<comment type="caution">
    <text evidence="4">The sequence shown here is derived from an EMBL/GenBank/DDBJ whole genome shotgun (WGS) entry which is preliminary data.</text>
</comment>
<dbReference type="PANTHER" id="PTHR11461">
    <property type="entry name" value="SERINE PROTEASE INHIBITOR, SERPIN"/>
    <property type="match status" value="1"/>
</dbReference>
<dbReference type="InterPro" id="IPR000215">
    <property type="entry name" value="Serpin_fam"/>
</dbReference>
<dbReference type="SUPFAM" id="SSF56574">
    <property type="entry name" value="Serpins"/>
    <property type="match status" value="1"/>
</dbReference>
<dbReference type="Gene3D" id="2.30.39.10">
    <property type="entry name" value="Alpha-1-antitrypsin, domain 1"/>
    <property type="match status" value="1"/>
</dbReference>
<keyword evidence="2" id="KW-0732">Signal</keyword>
<dbReference type="AlphaFoldDB" id="A0A9D0ZNP2"/>
<dbReference type="Gene3D" id="3.30.497.10">
    <property type="entry name" value="Antithrombin, subunit I, domain 2"/>
    <property type="match status" value="1"/>
</dbReference>
<sequence>MKRILCALLALLLLTGAGLAEASGNLLGLRLLAGMTDGTQNAAISPLSLQMALSLAREGAAGETRAELDALLAGDEINLEALLANARYADSYAWEGADAVAPGLQYANAAFVAPGVEILPEYKARVDAEWFPLDEDVETINAWARENTNSLIDKLLENPLPLDMALCLVNALSLEAKWEQQFLEEDTYSGAFFAPEGETEADFMYAESDFLYGERDGAQLACLPYEGTTLAMYVILPEVGGVPAALEALAREGTAYFADMNYDSEVHLSLPKFSLSYGGSLMDGLKAQGMQIATGADADFSAMCANAPLYISNVIQNVRIDVDEKGTSAAAVTALWMCGAAMPEEEPEFVEMKVNRPFIIVIADLDSKAIAFAAVVAEV</sequence>
<reference evidence="4" key="1">
    <citation type="submission" date="2020-10" db="EMBL/GenBank/DDBJ databases">
        <authorList>
            <person name="Gilroy R."/>
        </authorList>
    </citation>
    <scope>NUCLEOTIDE SEQUENCE</scope>
    <source>
        <strain evidence="4">ChiSjej6B24-2974</strain>
    </source>
</reference>
<evidence type="ECO:0000259" key="3">
    <source>
        <dbReference type="SMART" id="SM00093"/>
    </source>
</evidence>
<dbReference type="InterPro" id="IPR042178">
    <property type="entry name" value="Serpin_sf_1"/>
</dbReference>
<comment type="similarity">
    <text evidence="1">Belongs to the serpin family.</text>
</comment>
<reference evidence="4" key="2">
    <citation type="journal article" date="2021" name="PeerJ">
        <title>Extensive microbial diversity within the chicken gut microbiome revealed by metagenomics and culture.</title>
        <authorList>
            <person name="Gilroy R."/>
            <person name="Ravi A."/>
            <person name="Getino M."/>
            <person name="Pursley I."/>
            <person name="Horton D.L."/>
            <person name="Alikhan N.F."/>
            <person name="Baker D."/>
            <person name="Gharbi K."/>
            <person name="Hall N."/>
            <person name="Watson M."/>
            <person name="Adriaenssens E.M."/>
            <person name="Foster-Nyarko E."/>
            <person name="Jarju S."/>
            <person name="Secka A."/>
            <person name="Antonio M."/>
            <person name="Oren A."/>
            <person name="Chaudhuri R.R."/>
            <person name="La Ragione R."/>
            <person name="Hildebrand F."/>
            <person name="Pallen M.J."/>
        </authorList>
    </citation>
    <scope>NUCLEOTIDE SEQUENCE</scope>
    <source>
        <strain evidence="4">ChiSjej6B24-2974</strain>
    </source>
</reference>
<dbReference type="Proteomes" id="UP000824260">
    <property type="component" value="Unassembled WGS sequence"/>
</dbReference>
<dbReference type="PROSITE" id="PS00284">
    <property type="entry name" value="SERPIN"/>
    <property type="match status" value="1"/>
</dbReference>
<dbReference type="GO" id="GO:0004867">
    <property type="term" value="F:serine-type endopeptidase inhibitor activity"/>
    <property type="evidence" value="ECO:0007669"/>
    <property type="project" value="InterPro"/>
</dbReference>
<name>A0A9D0ZNP2_9FIRM</name>
<dbReference type="PANTHER" id="PTHR11461:SF211">
    <property type="entry name" value="GH10112P-RELATED"/>
    <property type="match status" value="1"/>
</dbReference>
<dbReference type="InterPro" id="IPR023795">
    <property type="entry name" value="Serpin_CS"/>
</dbReference>
<gene>
    <name evidence="4" type="ORF">IAA52_10885</name>
</gene>